<comment type="caution">
    <text evidence="1">The sequence shown here is derived from an EMBL/GenBank/DDBJ whole genome shotgun (WGS) entry which is preliminary data.</text>
</comment>
<accession>A0ABP5DB05</accession>
<reference evidence="2" key="1">
    <citation type="journal article" date="2019" name="Int. J. Syst. Evol. Microbiol.">
        <title>The Global Catalogue of Microorganisms (GCM) 10K type strain sequencing project: providing services to taxonomists for standard genome sequencing and annotation.</title>
        <authorList>
            <consortium name="The Broad Institute Genomics Platform"/>
            <consortium name="The Broad Institute Genome Sequencing Center for Infectious Disease"/>
            <person name="Wu L."/>
            <person name="Ma J."/>
        </authorList>
    </citation>
    <scope>NUCLEOTIDE SEQUENCE [LARGE SCALE GENOMIC DNA]</scope>
    <source>
        <strain evidence="2">JCM 14545</strain>
    </source>
</reference>
<dbReference type="Proteomes" id="UP001501116">
    <property type="component" value="Unassembled WGS sequence"/>
</dbReference>
<evidence type="ECO:0000313" key="2">
    <source>
        <dbReference type="Proteomes" id="UP001501116"/>
    </source>
</evidence>
<sequence length="60" mass="6438">MSDLQPARRHFLLTPPLIVHGRYEVNATASATLGSAAACVKFDSNAISPATDLREDARTI</sequence>
<name>A0ABP5DB05_9PSEU</name>
<dbReference type="EMBL" id="BAAANN010000028">
    <property type="protein sequence ID" value="GAA1977103.1"/>
    <property type="molecule type" value="Genomic_DNA"/>
</dbReference>
<keyword evidence="2" id="KW-1185">Reference proteome</keyword>
<dbReference type="RefSeq" id="WP_344426619.1">
    <property type="nucleotide sequence ID" value="NZ_BAAANN010000028.1"/>
</dbReference>
<organism evidence="1 2">
    <name type="scientific">Amycolatopsis minnesotensis</name>
    <dbReference type="NCBI Taxonomy" id="337894"/>
    <lineage>
        <taxon>Bacteria</taxon>
        <taxon>Bacillati</taxon>
        <taxon>Actinomycetota</taxon>
        <taxon>Actinomycetes</taxon>
        <taxon>Pseudonocardiales</taxon>
        <taxon>Pseudonocardiaceae</taxon>
        <taxon>Amycolatopsis</taxon>
    </lineage>
</organism>
<proteinExistence type="predicted"/>
<gene>
    <name evidence="1" type="ORF">GCM10009754_61190</name>
</gene>
<protein>
    <submittedName>
        <fullName evidence="1">Uncharacterized protein</fullName>
    </submittedName>
</protein>
<evidence type="ECO:0000313" key="1">
    <source>
        <dbReference type="EMBL" id="GAA1977103.1"/>
    </source>
</evidence>